<evidence type="ECO:0000256" key="1">
    <source>
        <dbReference type="ARBA" id="ARBA00008791"/>
    </source>
</evidence>
<dbReference type="Pfam" id="PF00582">
    <property type="entry name" value="Usp"/>
    <property type="match status" value="2"/>
</dbReference>
<dbReference type="SUPFAM" id="SSF52402">
    <property type="entry name" value="Adenine nucleotide alpha hydrolases-like"/>
    <property type="match status" value="2"/>
</dbReference>
<gene>
    <name evidence="5" type="ORF">GCM10010990_12360</name>
</gene>
<accession>A0A916YW19</accession>
<protein>
    <submittedName>
        <fullName evidence="5">Universal stress protein</fullName>
    </submittedName>
</protein>
<evidence type="ECO:0000259" key="4">
    <source>
        <dbReference type="Pfam" id="PF00582"/>
    </source>
</evidence>
<comment type="caution">
    <text evidence="5">The sequence shown here is derived from an EMBL/GenBank/DDBJ whole genome shotgun (WGS) entry which is preliminary data.</text>
</comment>
<evidence type="ECO:0000256" key="2">
    <source>
        <dbReference type="ARBA" id="ARBA00022741"/>
    </source>
</evidence>
<dbReference type="InterPro" id="IPR006016">
    <property type="entry name" value="UspA"/>
</dbReference>
<organism evidence="5 6">
    <name type="scientific">Croceicoccus mobilis</name>
    <dbReference type="NCBI Taxonomy" id="1703339"/>
    <lineage>
        <taxon>Bacteria</taxon>
        <taxon>Pseudomonadati</taxon>
        <taxon>Pseudomonadota</taxon>
        <taxon>Alphaproteobacteria</taxon>
        <taxon>Sphingomonadales</taxon>
        <taxon>Erythrobacteraceae</taxon>
        <taxon>Croceicoccus</taxon>
    </lineage>
</organism>
<dbReference type="PANTHER" id="PTHR46268">
    <property type="entry name" value="STRESS RESPONSE PROTEIN NHAX"/>
    <property type="match status" value="1"/>
</dbReference>
<reference evidence="5" key="2">
    <citation type="submission" date="2020-09" db="EMBL/GenBank/DDBJ databases">
        <authorList>
            <person name="Sun Q."/>
            <person name="Zhou Y."/>
        </authorList>
    </citation>
    <scope>NUCLEOTIDE SEQUENCE</scope>
    <source>
        <strain evidence="5">CGMCC 1.15360</strain>
    </source>
</reference>
<dbReference type="InterPro" id="IPR014729">
    <property type="entry name" value="Rossmann-like_a/b/a_fold"/>
</dbReference>
<keyword evidence="2" id="KW-0547">Nucleotide-binding</keyword>
<dbReference type="InterPro" id="IPR006015">
    <property type="entry name" value="Universal_stress_UspA"/>
</dbReference>
<keyword evidence="6" id="KW-1185">Reference proteome</keyword>
<dbReference type="AlphaFoldDB" id="A0A916YW19"/>
<dbReference type="EMBL" id="BMIP01000002">
    <property type="protein sequence ID" value="GGD64447.1"/>
    <property type="molecule type" value="Genomic_DNA"/>
</dbReference>
<name>A0A916YW19_9SPHN</name>
<sequence length="276" mass="29157">MTAPILVATDLSGRDDRAIDRAAMMARSRGATLVVVHAVRPGSRLAGKPDEAEAALRAAMPDGLEDGLTVELLSPEGYPPDEITELADEVGAQLIVTGVARYNDIGDYFLGTAVDFIIRHAHVPVLVVKQRPHAPYTRIVAGSDLSGTSAQALGYAGQLLPQAAIRLIHGWSVPFAGWQKSKHVAKEVEEGAQESLDAFIASDLIAPEVKTRITAMLVEGSPEKTIRAAIAEWPADLLVLGSQGHTAMHRAFLGSTAENLLGSAPIDTLIVPPSGE</sequence>
<comment type="similarity">
    <text evidence="1">Belongs to the universal stress protein A family.</text>
</comment>
<dbReference type="GO" id="GO:0005524">
    <property type="term" value="F:ATP binding"/>
    <property type="evidence" value="ECO:0007669"/>
    <property type="project" value="UniProtKB-KW"/>
</dbReference>
<dbReference type="OrthoDB" id="5564966at2"/>
<dbReference type="PRINTS" id="PR01438">
    <property type="entry name" value="UNVRSLSTRESS"/>
</dbReference>
<evidence type="ECO:0000313" key="6">
    <source>
        <dbReference type="Proteomes" id="UP000612349"/>
    </source>
</evidence>
<proteinExistence type="inferred from homology"/>
<keyword evidence="3" id="KW-0067">ATP-binding</keyword>
<feature type="domain" description="UspA" evidence="4">
    <location>
        <begin position="136"/>
        <end position="272"/>
    </location>
</feature>
<evidence type="ECO:0000256" key="3">
    <source>
        <dbReference type="ARBA" id="ARBA00022840"/>
    </source>
</evidence>
<dbReference type="RefSeq" id="WP_066775142.1">
    <property type="nucleotide sequence ID" value="NZ_BMIP01000002.1"/>
</dbReference>
<reference evidence="5" key="1">
    <citation type="journal article" date="2014" name="Int. J. Syst. Evol. Microbiol.">
        <title>Complete genome sequence of Corynebacterium casei LMG S-19264T (=DSM 44701T), isolated from a smear-ripened cheese.</title>
        <authorList>
            <consortium name="US DOE Joint Genome Institute (JGI-PGF)"/>
            <person name="Walter F."/>
            <person name="Albersmeier A."/>
            <person name="Kalinowski J."/>
            <person name="Ruckert C."/>
        </authorList>
    </citation>
    <scope>NUCLEOTIDE SEQUENCE</scope>
    <source>
        <strain evidence="5">CGMCC 1.15360</strain>
    </source>
</reference>
<dbReference type="Proteomes" id="UP000612349">
    <property type="component" value="Unassembled WGS sequence"/>
</dbReference>
<dbReference type="PANTHER" id="PTHR46268:SF27">
    <property type="entry name" value="UNIVERSAL STRESS PROTEIN RV2623"/>
    <property type="match status" value="1"/>
</dbReference>
<dbReference type="CDD" id="cd00293">
    <property type="entry name" value="USP-like"/>
    <property type="match status" value="2"/>
</dbReference>
<dbReference type="Gene3D" id="3.40.50.620">
    <property type="entry name" value="HUPs"/>
    <property type="match status" value="2"/>
</dbReference>
<evidence type="ECO:0000313" key="5">
    <source>
        <dbReference type="EMBL" id="GGD64447.1"/>
    </source>
</evidence>
<feature type="domain" description="UspA" evidence="4">
    <location>
        <begin position="2"/>
        <end position="129"/>
    </location>
</feature>